<gene>
    <name evidence="2" type="ORF">JMA_43700</name>
</gene>
<dbReference type="BioCyc" id="JESP1508404:G14D9-13693-MONOMER"/>
<dbReference type="AlphaFoldDB" id="A0A0B5AYE3"/>
<sequence>MNQNRYHLMHIEQWKEDSAVIETFIPRIPPERADGEDDTIERVCTSTSIEKCAKAAPRICYVLFGMTEDINLFDLVGEEFHYFLESKESGMIVRVYHFEVPEHIVTSATSILERGLVPDVLTTDEHWILDAVQPTSVSYAVIGRNGNEIKMLKESESVDGLGVFVRCDVIDSYLFENRFSEQDELEKPMSREEAILFKNRIEEKYFKEVAIAQKRWEQEKKKMVVSHPVKDNGGVHPLQTGNPDLPF</sequence>
<evidence type="ECO:0000256" key="1">
    <source>
        <dbReference type="SAM" id="MobiDB-lite"/>
    </source>
</evidence>
<dbReference type="KEGG" id="jeo:JMA_43700"/>
<dbReference type="HOGENOM" id="CLU_1123367_0_0_9"/>
<dbReference type="EMBL" id="CP009417">
    <property type="protein sequence ID" value="AJD93687.1"/>
    <property type="molecule type" value="Genomic_DNA"/>
</dbReference>
<keyword evidence="2" id="KW-0614">Plasmid</keyword>
<evidence type="ECO:0000313" key="3">
    <source>
        <dbReference type="Proteomes" id="UP000031449"/>
    </source>
</evidence>
<evidence type="ECO:0000313" key="2">
    <source>
        <dbReference type="EMBL" id="AJD93687.1"/>
    </source>
</evidence>
<feature type="region of interest" description="Disordered" evidence="1">
    <location>
        <begin position="227"/>
        <end position="247"/>
    </location>
</feature>
<reference evidence="2 3" key="1">
    <citation type="submission" date="2014-08" db="EMBL/GenBank/DDBJ databases">
        <title>Complete genome of a marine bacteria Jeotgalibacillus malaysiensis.</title>
        <authorList>
            <person name="Yaakop A.S."/>
            <person name="Chan K.-G."/>
            <person name="Goh K.M."/>
        </authorList>
    </citation>
    <scope>NUCLEOTIDE SEQUENCE [LARGE SCALE GENOMIC DNA]</scope>
    <source>
        <strain evidence="2 3">D5</strain>
        <plasmid evidence="3">Plasmid</plasmid>
    </source>
</reference>
<protein>
    <submittedName>
        <fullName evidence="2">Uncharacterized protein</fullName>
    </submittedName>
</protein>
<proteinExistence type="predicted"/>
<organism evidence="2 3">
    <name type="scientific">Jeotgalibacillus malaysiensis</name>
    <dbReference type="NCBI Taxonomy" id="1508404"/>
    <lineage>
        <taxon>Bacteria</taxon>
        <taxon>Bacillati</taxon>
        <taxon>Bacillota</taxon>
        <taxon>Bacilli</taxon>
        <taxon>Bacillales</taxon>
        <taxon>Caryophanaceae</taxon>
        <taxon>Jeotgalibacillus</taxon>
    </lineage>
</organism>
<dbReference type="Proteomes" id="UP000031449">
    <property type="component" value="Plasmid unnamed"/>
</dbReference>
<accession>A0A0B5AYE3</accession>
<geneLocation type="plasmid" evidence="3"/>
<name>A0A0B5AYE3_9BACL</name>
<keyword evidence="3" id="KW-1185">Reference proteome</keyword>